<dbReference type="Pfam" id="PF02881">
    <property type="entry name" value="SRP54_N"/>
    <property type="match status" value="1"/>
</dbReference>
<protein>
    <recommendedName>
        <fullName evidence="9">Signal recognition particle protein</fullName>
        <ecNumber evidence="9">3.6.5.4</ecNumber>
    </recommendedName>
    <alternativeName>
        <fullName evidence="9">Fifty-four homolog</fullName>
    </alternativeName>
</protein>
<evidence type="ECO:0000256" key="3">
    <source>
        <dbReference type="ARBA" id="ARBA00022801"/>
    </source>
</evidence>
<feature type="binding site" evidence="9">
    <location>
        <begin position="108"/>
        <end position="115"/>
    </location>
    <ligand>
        <name>GTP</name>
        <dbReference type="ChEBI" id="CHEBI:37565"/>
    </ligand>
</feature>
<dbReference type="AlphaFoldDB" id="A0A101E7C4"/>
<dbReference type="NCBIfam" id="TIGR00959">
    <property type="entry name" value="ffh"/>
    <property type="match status" value="1"/>
</dbReference>
<dbReference type="InterPro" id="IPR027417">
    <property type="entry name" value="P-loop_NTPase"/>
</dbReference>
<evidence type="ECO:0000256" key="2">
    <source>
        <dbReference type="ARBA" id="ARBA00022741"/>
    </source>
</evidence>
<keyword evidence="9" id="KW-0963">Cytoplasm</keyword>
<dbReference type="PANTHER" id="PTHR11564">
    <property type="entry name" value="SIGNAL RECOGNITION PARTICLE 54K PROTEIN SRP54"/>
    <property type="match status" value="1"/>
</dbReference>
<comment type="domain">
    <text evidence="9">Composed of three domains: the N-terminal N domain, which is responsible for interactions with the ribosome, the central G domain, which binds GTP, and the C-terminal M domain, which binds the RNA and the signal sequence of the RNC.</text>
</comment>
<dbReference type="GO" id="GO:0008312">
    <property type="term" value="F:7S RNA binding"/>
    <property type="evidence" value="ECO:0007669"/>
    <property type="project" value="InterPro"/>
</dbReference>
<feature type="binding site" evidence="9">
    <location>
        <begin position="190"/>
        <end position="194"/>
    </location>
    <ligand>
        <name>GTP</name>
        <dbReference type="ChEBI" id="CHEBI:37565"/>
    </ligand>
</feature>
<feature type="domain" description="SRP54-type proteins GTP-binding" evidence="10">
    <location>
        <begin position="269"/>
        <end position="282"/>
    </location>
</feature>
<dbReference type="CDD" id="cd18539">
    <property type="entry name" value="SRP_G"/>
    <property type="match status" value="1"/>
</dbReference>
<evidence type="ECO:0000256" key="9">
    <source>
        <dbReference type="HAMAP-Rule" id="MF_00306"/>
    </source>
</evidence>
<dbReference type="EC" id="3.6.5.4" evidence="9"/>
<sequence>MAFESLSERLQGVFKKLRGKGKLTEKDIKEAMREVKVALLEADVNFKVVKDFINSVTEKALGQEVMESLTPAQQVIKIVHEELIKLMGSVESRLNLGSKVPAVIMMVGLQGSGKTTACGKLANLLKKQGKNPLLVACDTVRPAAIKQLQVLGANINVPVFTMGDKVDTADIAKASIDYAKSHNVDVVIIDTAGRLHIDDELMEELVRIKEAVHPDEILLVVDAMTGQDAVNVASSFNERLDITGVILTKLDGDTRGGAALSIKAVTQKPIKYVGIGEKLGDIEPFYPDRMVSRILGMGDVLTLIEKAQAAIDEKKALEMGQKILSKQFTLEDFLEQLRSLKNMGPLDQLLAMIPGINKSVLKNVEVSEKNLKRIEAIILSMTKEERQNPSIINGSRKRRIARGSGTTIQEVNNLLKQFEETKKMMKRFADIDKDLKRGKLRLPFLQ</sequence>
<dbReference type="InterPro" id="IPR003593">
    <property type="entry name" value="AAA+_ATPase"/>
</dbReference>
<dbReference type="GO" id="GO:0048500">
    <property type="term" value="C:signal recognition particle"/>
    <property type="evidence" value="ECO:0007669"/>
    <property type="project" value="UniProtKB-UniRule"/>
</dbReference>
<dbReference type="EMBL" id="DOLB01000096">
    <property type="protein sequence ID" value="HBT49444.1"/>
    <property type="molecule type" value="Genomic_DNA"/>
</dbReference>
<dbReference type="SMART" id="SM00382">
    <property type="entry name" value="AAA"/>
    <property type="match status" value="1"/>
</dbReference>
<dbReference type="Gene3D" id="1.20.120.140">
    <property type="entry name" value="Signal recognition particle SRP54, nucleotide-binding domain"/>
    <property type="match status" value="1"/>
</dbReference>
<dbReference type="InterPro" id="IPR042101">
    <property type="entry name" value="SRP54_N_sf"/>
</dbReference>
<evidence type="ECO:0000256" key="4">
    <source>
        <dbReference type="ARBA" id="ARBA00022884"/>
    </source>
</evidence>
<evidence type="ECO:0000256" key="1">
    <source>
        <dbReference type="ARBA" id="ARBA00005450"/>
    </source>
</evidence>
<dbReference type="Gene3D" id="1.10.260.30">
    <property type="entry name" value="Signal recognition particle, SRP54 subunit, M-domain"/>
    <property type="match status" value="1"/>
</dbReference>
<dbReference type="RefSeq" id="WP_278429093.1">
    <property type="nucleotide sequence ID" value="NZ_DOLB01000096.1"/>
</dbReference>
<dbReference type="InterPro" id="IPR013822">
    <property type="entry name" value="Signal_recog_particl_SRP54_hlx"/>
</dbReference>
<name>A0A101E7C4_9THEO</name>
<evidence type="ECO:0000256" key="8">
    <source>
        <dbReference type="ARBA" id="ARBA00048027"/>
    </source>
</evidence>
<dbReference type="InterPro" id="IPR004125">
    <property type="entry name" value="Signal_recog_particle_SRP54_M"/>
</dbReference>
<evidence type="ECO:0000256" key="5">
    <source>
        <dbReference type="ARBA" id="ARBA00023134"/>
    </source>
</evidence>
<evidence type="ECO:0000313" key="11">
    <source>
        <dbReference type="EMBL" id="HBT49444.1"/>
    </source>
</evidence>
<dbReference type="Pfam" id="PF00448">
    <property type="entry name" value="SRP54"/>
    <property type="match status" value="1"/>
</dbReference>
<evidence type="ECO:0000259" key="10">
    <source>
        <dbReference type="PROSITE" id="PS00300"/>
    </source>
</evidence>
<evidence type="ECO:0000256" key="7">
    <source>
        <dbReference type="ARBA" id="ARBA00023274"/>
    </source>
</evidence>
<proteinExistence type="inferred from homology"/>
<comment type="catalytic activity">
    <reaction evidence="8 9">
        <text>GTP + H2O = GDP + phosphate + H(+)</text>
        <dbReference type="Rhea" id="RHEA:19669"/>
        <dbReference type="ChEBI" id="CHEBI:15377"/>
        <dbReference type="ChEBI" id="CHEBI:15378"/>
        <dbReference type="ChEBI" id="CHEBI:37565"/>
        <dbReference type="ChEBI" id="CHEBI:43474"/>
        <dbReference type="ChEBI" id="CHEBI:58189"/>
        <dbReference type="EC" id="3.6.5.4"/>
    </reaction>
</comment>
<dbReference type="SUPFAM" id="SSF52540">
    <property type="entry name" value="P-loop containing nucleoside triphosphate hydrolases"/>
    <property type="match status" value="1"/>
</dbReference>
<dbReference type="GO" id="GO:0005525">
    <property type="term" value="F:GTP binding"/>
    <property type="evidence" value="ECO:0007669"/>
    <property type="project" value="UniProtKB-UniRule"/>
</dbReference>
<dbReference type="PROSITE" id="PS00300">
    <property type="entry name" value="SRP54"/>
    <property type="match status" value="1"/>
</dbReference>
<feature type="binding site" evidence="9">
    <location>
        <begin position="248"/>
        <end position="251"/>
    </location>
    <ligand>
        <name>GTP</name>
        <dbReference type="ChEBI" id="CHEBI:37565"/>
    </ligand>
</feature>
<dbReference type="Proteomes" id="UP000264445">
    <property type="component" value="Unassembled WGS sequence"/>
</dbReference>
<keyword evidence="4 9" id="KW-0694">RNA-binding</keyword>
<dbReference type="GO" id="GO:0006614">
    <property type="term" value="P:SRP-dependent cotranslational protein targeting to membrane"/>
    <property type="evidence" value="ECO:0007669"/>
    <property type="project" value="InterPro"/>
</dbReference>
<keyword evidence="6 9" id="KW-0733">Signal recognition particle</keyword>
<keyword evidence="3 9" id="KW-0378">Hydrolase</keyword>
<dbReference type="FunFam" id="3.40.50.300:FF:000022">
    <property type="entry name" value="Signal recognition particle 54 kDa subunit"/>
    <property type="match status" value="1"/>
</dbReference>
<dbReference type="InterPro" id="IPR000897">
    <property type="entry name" value="SRP54_GTPase_dom"/>
</dbReference>
<dbReference type="InterPro" id="IPR022941">
    <property type="entry name" value="SRP54"/>
</dbReference>
<dbReference type="Gene3D" id="3.40.50.300">
    <property type="entry name" value="P-loop containing nucleotide triphosphate hydrolases"/>
    <property type="match status" value="1"/>
</dbReference>
<dbReference type="Pfam" id="PF02978">
    <property type="entry name" value="SRP_SPB"/>
    <property type="match status" value="1"/>
</dbReference>
<dbReference type="InterPro" id="IPR036891">
    <property type="entry name" value="Signal_recog_part_SRP54_M_sf"/>
</dbReference>
<comment type="similarity">
    <text evidence="1 9">Belongs to the GTP-binding SRP family. SRP54 subfamily.</text>
</comment>
<gene>
    <name evidence="9" type="primary">ffh</name>
    <name evidence="11" type="ORF">DEA61_06405</name>
</gene>
<dbReference type="HAMAP" id="MF_00306">
    <property type="entry name" value="SRP54"/>
    <property type="match status" value="1"/>
</dbReference>
<keyword evidence="5 9" id="KW-0342">GTP-binding</keyword>
<keyword evidence="2 9" id="KW-0547">Nucleotide-binding</keyword>
<dbReference type="SMART" id="SM00962">
    <property type="entry name" value="SRP54"/>
    <property type="match status" value="1"/>
</dbReference>
<dbReference type="GO" id="GO:0003924">
    <property type="term" value="F:GTPase activity"/>
    <property type="evidence" value="ECO:0007669"/>
    <property type="project" value="UniProtKB-UniRule"/>
</dbReference>
<organism evidence="11 12">
    <name type="scientific">Caldanaerobacter subterraneus</name>
    <dbReference type="NCBI Taxonomy" id="911092"/>
    <lineage>
        <taxon>Bacteria</taxon>
        <taxon>Bacillati</taxon>
        <taxon>Bacillota</taxon>
        <taxon>Clostridia</taxon>
        <taxon>Thermoanaerobacterales</taxon>
        <taxon>Thermoanaerobacteraceae</taxon>
        <taxon>Caldanaerobacter</taxon>
    </lineage>
</organism>
<dbReference type="PANTHER" id="PTHR11564:SF5">
    <property type="entry name" value="SIGNAL RECOGNITION PARTICLE SUBUNIT SRP54"/>
    <property type="match status" value="1"/>
</dbReference>
<accession>A0A101E7C4</accession>
<evidence type="ECO:0000313" key="12">
    <source>
        <dbReference type="Proteomes" id="UP000264445"/>
    </source>
</evidence>
<dbReference type="SMART" id="SM00963">
    <property type="entry name" value="SRP54_N"/>
    <property type="match status" value="1"/>
</dbReference>
<dbReference type="InterPro" id="IPR004780">
    <property type="entry name" value="SRP"/>
</dbReference>
<reference evidence="11 12" key="1">
    <citation type="journal article" date="2018" name="Nat. Biotechnol.">
        <title>A standardized bacterial taxonomy based on genome phylogeny substantially revises the tree of life.</title>
        <authorList>
            <person name="Parks D.H."/>
            <person name="Chuvochina M."/>
            <person name="Waite D.W."/>
            <person name="Rinke C."/>
            <person name="Skarshewski A."/>
            <person name="Chaumeil P.A."/>
            <person name="Hugenholtz P."/>
        </authorList>
    </citation>
    <scope>NUCLEOTIDE SEQUENCE [LARGE SCALE GENOMIC DNA]</scope>
    <source>
        <strain evidence="11">UBA12544</strain>
    </source>
</reference>
<keyword evidence="7 9" id="KW-0687">Ribonucleoprotein</keyword>
<evidence type="ECO:0000256" key="6">
    <source>
        <dbReference type="ARBA" id="ARBA00023135"/>
    </source>
</evidence>
<dbReference type="SUPFAM" id="SSF47446">
    <property type="entry name" value="Signal peptide-binding domain"/>
    <property type="match status" value="1"/>
</dbReference>
<comment type="subcellular location">
    <subcellularLocation>
        <location evidence="9">Cytoplasm</location>
    </subcellularLocation>
    <text evidence="9">The SRP-RNC complex is targeted to the cytoplasmic membrane.</text>
</comment>
<comment type="subunit">
    <text evidence="9">Part of the signal recognition particle protein translocation system, which is composed of SRP and FtsY.</text>
</comment>
<comment type="function">
    <text evidence="9">Involved in targeting and insertion of nascent membrane proteins into the cytoplasmic membrane. Binds to the hydrophobic signal sequence of the ribosome-nascent chain (RNC) as it emerges from the ribosomes. The SRP-RNC complex is then targeted to the cytoplasmic membrane where it interacts with the SRP receptor FtsY.</text>
</comment>
<comment type="caution">
    <text evidence="11">The sequence shown here is derived from an EMBL/GenBank/DDBJ whole genome shotgun (WGS) entry which is preliminary data.</text>
</comment>